<keyword evidence="4" id="KW-0812">Transmembrane</keyword>
<keyword evidence="8" id="KW-0408">Iron</keyword>
<keyword evidence="6" id="KW-1133">Transmembrane helix</keyword>
<keyword evidence="5" id="KW-0479">Metal-binding</keyword>
<dbReference type="GO" id="GO:0004497">
    <property type="term" value="F:monooxygenase activity"/>
    <property type="evidence" value="ECO:0007669"/>
    <property type="project" value="UniProtKB-KW"/>
</dbReference>
<proteinExistence type="inferred from homology"/>
<dbReference type="GO" id="GO:0016020">
    <property type="term" value="C:membrane"/>
    <property type="evidence" value="ECO:0007669"/>
    <property type="project" value="UniProtKB-SubCell"/>
</dbReference>
<evidence type="ECO:0000256" key="8">
    <source>
        <dbReference type="ARBA" id="ARBA00023004"/>
    </source>
</evidence>
<protein>
    <submittedName>
        <fullName evidence="11">Uncharacterized protein</fullName>
    </submittedName>
</protein>
<gene>
    <name evidence="11" type="ORF">RND71_012463</name>
</gene>
<dbReference type="Gene3D" id="1.20.120.990">
    <property type="entry name" value="Glycosyltransferase family 88, C-terminal domain"/>
    <property type="match status" value="1"/>
</dbReference>
<keyword evidence="3" id="KW-0349">Heme</keyword>
<dbReference type="GO" id="GO:0020037">
    <property type="term" value="F:heme binding"/>
    <property type="evidence" value="ECO:0007669"/>
    <property type="project" value="InterPro"/>
</dbReference>
<dbReference type="InterPro" id="IPR050665">
    <property type="entry name" value="Cytochrome_P450_Monooxygen"/>
</dbReference>
<dbReference type="PANTHER" id="PTHR24282:SF194">
    <property type="entry name" value="CYTOCHROME P450 CYP72A219-LIKE"/>
    <property type="match status" value="1"/>
</dbReference>
<comment type="similarity">
    <text evidence="2">Belongs to the cytochrome P450 family.</text>
</comment>
<evidence type="ECO:0000256" key="1">
    <source>
        <dbReference type="ARBA" id="ARBA00004370"/>
    </source>
</evidence>
<keyword evidence="9" id="KW-0503">Monooxygenase</keyword>
<comment type="subcellular location">
    <subcellularLocation>
        <location evidence="1">Membrane</location>
    </subcellularLocation>
</comment>
<evidence type="ECO:0000256" key="6">
    <source>
        <dbReference type="ARBA" id="ARBA00022989"/>
    </source>
</evidence>
<keyword evidence="7" id="KW-0560">Oxidoreductase</keyword>
<evidence type="ECO:0000256" key="4">
    <source>
        <dbReference type="ARBA" id="ARBA00022692"/>
    </source>
</evidence>
<dbReference type="AlphaFoldDB" id="A0AAE1SFA8"/>
<accession>A0AAE1SFA8</accession>
<dbReference type="GO" id="GO:0005506">
    <property type="term" value="F:iron ion binding"/>
    <property type="evidence" value="ECO:0007669"/>
    <property type="project" value="InterPro"/>
</dbReference>
<evidence type="ECO:0000313" key="11">
    <source>
        <dbReference type="EMBL" id="KAK4368671.1"/>
    </source>
</evidence>
<evidence type="ECO:0000256" key="3">
    <source>
        <dbReference type="ARBA" id="ARBA00022617"/>
    </source>
</evidence>
<reference evidence="11" key="1">
    <citation type="submission" date="2023-12" db="EMBL/GenBank/DDBJ databases">
        <title>Genome assembly of Anisodus tanguticus.</title>
        <authorList>
            <person name="Wang Y.-J."/>
        </authorList>
    </citation>
    <scope>NUCLEOTIDE SEQUENCE</scope>
    <source>
        <strain evidence="11">KB-2021</strain>
        <tissue evidence="11">Leaf</tissue>
    </source>
</reference>
<dbReference type="InterPro" id="IPR036396">
    <property type="entry name" value="Cyt_P450_sf"/>
</dbReference>
<dbReference type="EMBL" id="JAVYJV010000006">
    <property type="protein sequence ID" value="KAK4368671.1"/>
    <property type="molecule type" value="Genomic_DNA"/>
</dbReference>
<keyword evidence="10" id="KW-0472">Membrane</keyword>
<evidence type="ECO:0000313" key="12">
    <source>
        <dbReference type="Proteomes" id="UP001291623"/>
    </source>
</evidence>
<name>A0AAE1SFA8_9SOLA</name>
<sequence length="118" mass="13750">MDFLWQTELQCAIELKTKLELLQNSFDLHGKSSFIWLGPYPILLITDPEHHMLPAFYVSCSEMLSKWEEIVPKETSFEVDVWPDLQIMTSEVISRTAFGSSYEEGRTVFELQKNKLSM</sequence>
<evidence type="ECO:0000256" key="9">
    <source>
        <dbReference type="ARBA" id="ARBA00023033"/>
    </source>
</evidence>
<evidence type="ECO:0000256" key="5">
    <source>
        <dbReference type="ARBA" id="ARBA00022723"/>
    </source>
</evidence>
<evidence type="ECO:0000256" key="10">
    <source>
        <dbReference type="ARBA" id="ARBA00023136"/>
    </source>
</evidence>
<dbReference type="GO" id="GO:0016705">
    <property type="term" value="F:oxidoreductase activity, acting on paired donors, with incorporation or reduction of molecular oxygen"/>
    <property type="evidence" value="ECO:0007669"/>
    <property type="project" value="InterPro"/>
</dbReference>
<dbReference type="PANTHER" id="PTHR24282">
    <property type="entry name" value="CYTOCHROME P450 FAMILY MEMBER"/>
    <property type="match status" value="1"/>
</dbReference>
<evidence type="ECO:0000256" key="7">
    <source>
        <dbReference type="ARBA" id="ARBA00023002"/>
    </source>
</evidence>
<dbReference type="Proteomes" id="UP001291623">
    <property type="component" value="Unassembled WGS sequence"/>
</dbReference>
<keyword evidence="12" id="KW-1185">Reference proteome</keyword>
<comment type="caution">
    <text evidence="11">The sequence shown here is derived from an EMBL/GenBank/DDBJ whole genome shotgun (WGS) entry which is preliminary data.</text>
</comment>
<dbReference type="SUPFAM" id="SSF48264">
    <property type="entry name" value="Cytochrome P450"/>
    <property type="match status" value="1"/>
</dbReference>
<evidence type="ECO:0000256" key="2">
    <source>
        <dbReference type="ARBA" id="ARBA00010617"/>
    </source>
</evidence>
<organism evidence="11 12">
    <name type="scientific">Anisodus tanguticus</name>
    <dbReference type="NCBI Taxonomy" id="243964"/>
    <lineage>
        <taxon>Eukaryota</taxon>
        <taxon>Viridiplantae</taxon>
        <taxon>Streptophyta</taxon>
        <taxon>Embryophyta</taxon>
        <taxon>Tracheophyta</taxon>
        <taxon>Spermatophyta</taxon>
        <taxon>Magnoliopsida</taxon>
        <taxon>eudicotyledons</taxon>
        <taxon>Gunneridae</taxon>
        <taxon>Pentapetalae</taxon>
        <taxon>asterids</taxon>
        <taxon>lamiids</taxon>
        <taxon>Solanales</taxon>
        <taxon>Solanaceae</taxon>
        <taxon>Solanoideae</taxon>
        <taxon>Hyoscyameae</taxon>
        <taxon>Anisodus</taxon>
    </lineage>
</organism>